<dbReference type="GO" id="GO:0022857">
    <property type="term" value="F:transmembrane transporter activity"/>
    <property type="evidence" value="ECO:0007669"/>
    <property type="project" value="InterPro"/>
</dbReference>
<evidence type="ECO:0000256" key="2">
    <source>
        <dbReference type="ARBA" id="ARBA00022475"/>
    </source>
</evidence>
<proteinExistence type="inferred from homology"/>
<protein>
    <submittedName>
        <fullName evidence="9">Uncharacterized membrane protein YjjP, DUF1212 family</fullName>
    </submittedName>
</protein>
<dbReference type="Proteomes" id="UP000199068">
    <property type="component" value="Unassembled WGS sequence"/>
</dbReference>
<dbReference type="Pfam" id="PF06738">
    <property type="entry name" value="ThrE"/>
    <property type="match status" value="1"/>
</dbReference>
<evidence type="ECO:0000256" key="1">
    <source>
        <dbReference type="ARBA" id="ARBA00004651"/>
    </source>
</evidence>
<feature type="transmembrane region" description="Helical" evidence="7">
    <location>
        <begin position="136"/>
        <end position="153"/>
    </location>
</feature>
<comment type="similarity">
    <text evidence="6">Belongs to the ThrE exporter (TC 2.A.79) family.</text>
</comment>
<keyword evidence="10" id="KW-1185">Reference proteome</keyword>
<feature type="domain" description="Threonine/serine exporter-like N-terminal" evidence="8">
    <location>
        <begin position="9"/>
        <end position="246"/>
    </location>
</feature>
<dbReference type="GO" id="GO:0015744">
    <property type="term" value="P:succinate transport"/>
    <property type="evidence" value="ECO:0007669"/>
    <property type="project" value="TreeGrafter"/>
</dbReference>
<comment type="subcellular location">
    <subcellularLocation>
        <location evidence="1">Cell membrane</location>
        <topology evidence="1">Multi-pass membrane protein</topology>
    </subcellularLocation>
</comment>
<feature type="transmembrane region" description="Helical" evidence="7">
    <location>
        <begin position="229"/>
        <end position="248"/>
    </location>
</feature>
<dbReference type="InterPro" id="IPR050539">
    <property type="entry name" value="ThrE_Dicarb/AminoAcid_Exp"/>
</dbReference>
<dbReference type="PANTHER" id="PTHR34390:SF2">
    <property type="entry name" value="SUCCINATE TRANSPORTER SUBUNIT YJJP-RELATED"/>
    <property type="match status" value="1"/>
</dbReference>
<dbReference type="STRING" id="1121325.SAMN04515677_102323"/>
<dbReference type="EMBL" id="FNGW01000002">
    <property type="protein sequence ID" value="SDL55114.1"/>
    <property type="molecule type" value="Genomic_DNA"/>
</dbReference>
<evidence type="ECO:0000256" key="6">
    <source>
        <dbReference type="ARBA" id="ARBA00034125"/>
    </source>
</evidence>
<keyword evidence="3 7" id="KW-0812">Transmembrane</keyword>
<accession>A0A1G9KZY9</accession>
<dbReference type="PANTHER" id="PTHR34390">
    <property type="entry name" value="UPF0442 PROTEIN YJJB-RELATED"/>
    <property type="match status" value="1"/>
</dbReference>
<reference evidence="9 10" key="1">
    <citation type="submission" date="2016-10" db="EMBL/GenBank/DDBJ databases">
        <authorList>
            <person name="de Groot N.N."/>
        </authorList>
    </citation>
    <scope>NUCLEOTIDE SEQUENCE [LARGE SCALE GENOMIC DNA]</scope>
    <source>
        <strain evidence="9 10">DSM 797</strain>
    </source>
</reference>
<evidence type="ECO:0000256" key="5">
    <source>
        <dbReference type="ARBA" id="ARBA00023136"/>
    </source>
</evidence>
<evidence type="ECO:0000256" key="3">
    <source>
        <dbReference type="ARBA" id="ARBA00022692"/>
    </source>
</evidence>
<evidence type="ECO:0000313" key="9">
    <source>
        <dbReference type="EMBL" id="SDL55114.1"/>
    </source>
</evidence>
<keyword evidence="2" id="KW-1003">Cell membrane</keyword>
<organism evidence="9 10">
    <name type="scientific">Romboutsia lituseburensis DSM 797</name>
    <dbReference type="NCBI Taxonomy" id="1121325"/>
    <lineage>
        <taxon>Bacteria</taxon>
        <taxon>Bacillati</taxon>
        <taxon>Bacillota</taxon>
        <taxon>Clostridia</taxon>
        <taxon>Peptostreptococcales</taxon>
        <taxon>Peptostreptococcaceae</taxon>
        <taxon>Romboutsia</taxon>
    </lineage>
</organism>
<evidence type="ECO:0000256" key="4">
    <source>
        <dbReference type="ARBA" id="ARBA00022989"/>
    </source>
</evidence>
<sequence length="253" mass="27307">MDINRVLNFSSNAGRAMLQSGGETYRVEETISRICQAFNVDDVDVFATPTAVMVSVFIEGKIHSIVKRIKSRGVNLNRVHNINSLSRKISMENLSIEECEKELEKICIDDSYDTEKILVASGIASSAFTMLFGGEINAIIVSFLVGIITKLIFTSLSKSSLNEFFINSICGSVIAIFSILLLKIGIIKEIDKLIAGCIMLLVPGLALTNSIRDIIEGQLISGLTKAAEAFLVAVSIAVGTGAVIHLYLTMGGI</sequence>
<keyword evidence="4 7" id="KW-1133">Transmembrane helix</keyword>
<evidence type="ECO:0000256" key="7">
    <source>
        <dbReference type="SAM" id="Phobius"/>
    </source>
</evidence>
<keyword evidence="5 7" id="KW-0472">Membrane</keyword>
<feature type="transmembrane region" description="Helical" evidence="7">
    <location>
        <begin position="193"/>
        <end position="209"/>
    </location>
</feature>
<dbReference type="RefSeq" id="WP_092724344.1">
    <property type="nucleotide sequence ID" value="NZ_FNGW01000002.1"/>
</dbReference>
<dbReference type="GO" id="GO:0005886">
    <property type="term" value="C:plasma membrane"/>
    <property type="evidence" value="ECO:0007669"/>
    <property type="project" value="UniProtKB-SubCell"/>
</dbReference>
<evidence type="ECO:0000313" key="10">
    <source>
        <dbReference type="Proteomes" id="UP000199068"/>
    </source>
</evidence>
<feature type="transmembrane region" description="Helical" evidence="7">
    <location>
        <begin position="165"/>
        <end position="186"/>
    </location>
</feature>
<name>A0A1G9KZY9_9FIRM</name>
<dbReference type="AlphaFoldDB" id="A0A1G9KZY9"/>
<dbReference type="InterPro" id="IPR010619">
    <property type="entry name" value="ThrE-like_N"/>
</dbReference>
<gene>
    <name evidence="9" type="ORF">SAMN04515677_102323</name>
</gene>
<evidence type="ECO:0000259" key="8">
    <source>
        <dbReference type="Pfam" id="PF06738"/>
    </source>
</evidence>